<dbReference type="Pfam" id="PF11863">
    <property type="entry name" value="DUF3383"/>
    <property type="match status" value="1"/>
</dbReference>
<dbReference type="EMBL" id="OR813779">
    <property type="protein sequence ID" value="WRQ13130.1"/>
    <property type="molecule type" value="Genomic_DNA"/>
</dbReference>
<evidence type="ECO:0000313" key="2">
    <source>
        <dbReference type="Proteomes" id="UP001432163"/>
    </source>
</evidence>
<reference evidence="1" key="1">
    <citation type="submission" date="2023-11" db="EMBL/GenBank/DDBJ databases">
        <title>Complete genome sequence of Vibrio virus vB_VpM-pA2SJ1.</title>
        <authorList>
            <person name="Lim S.J."/>
            <person name="Park S.Y."/>
            <person name="Kim J.H."/>
        </authorList>
    </citation>
    <scope>NUCLEOTIDE SEQUENCE</scope>
</reference>
<dbReference type="InterPro" id="IPR021808">
    <property type="entry name" value="DUF3383"/>
</dbReference>
<protein>
    <submittedName>
        <fullName evidence="1">Tail sheath protein</fullName>
    </submittedName>
</protein>
<accession>A0AAX4J5D5</accession>
<proteinExistence type="predicted"/>
<sequence>MNINKIIPITVRISPAGLDKSNFGKLLLLSRPDDLLPDSGLSINDYMTFGGIDEVATKFDTGSETYRAASAWFSVIPKPKDIVIGIRDADNDSLVDSLTKMRKKLWFYWVAFTKEAYADSAAIKSCGVWGDTNGCFIINCQANPDIKDATNTGDIASELNTQGSRHIFTEFNDQTGDLDAYAGISTAALFARINFNAADSTITAEYKVKPGTSSMNLDADQEQALEAKNVVFYTDITAGESTDRGNVKNSKTHSAYGEWIDDVFNLDAFINFLQVDLYNVVRSQPAKLKGTPRGQRQLIARAERVCETFIDNGYLGPREYLDPDDGLTKITRGYEILTKPTDILSITESERNKRGSAPIRVRIFKAGAIHIADVTVDVY</sequence>
<evidence type="ECO:0000313" key="1">
    <source>
        <dbReference type="EMBL" id="WRQ13130.1"/>
    </source>
</evidence>
<organism evidence="1 2">
    <name type="scientific">Vibrio phage vB_VpM-pA2SJ1</name>
    <dbReference type="NCBI Taxonomy" id="3095964"/>
    <lineage>
        <taxon>Viruses</taxon>
        <taxon>Duplodnaviria</taxon>
        <taxon>Heunggongvirae</taxon>
        <taxon>Uroviricota</taxon>
        <taxon>Caudoviricetes</taxon>
    </lineage>
</organism>
<name>A0AAX4J5D5_9CAUD</name>
<dbReference type="Proteomes" id="UP001432163">
    <property type="component" value="Segment"/>
</dbReference>